<dbReference type="PANTHER" id="PTHR11011">
    <property type="entry name" value="MALE STERILITY PROTEIN 2-RELATED"/>
    <property type="match status" value="1"/>
</dbReference>
<evidence type="ECO:0000259" key="11">
    <source>
        <dbReference type="Pfam" id="PF03015"/>
    </source>
</evidence>
<evidence type="ECO:0000256" key="9">
    <source>
        <dbReference type="ARBA" id="ARBA00052530"/>
    </source>
</evidence>
<feature type="domain" description="Fatty acyl-CoA reductase C-terminal" evidence="11">
    <location>
        <begin position="366"/>
        <end position="458"/>
    </location>
</feature>
<dbReference type="GO" id="GO:0080019">
    <property type="term" value="F:alcohol-forming very long-chain fatty acyl-CoA reductase activity"/>
    <property type="evidence" value="ECO:0007669"/>
    <property type="project" value="InterPro"/>
</dbReference>
<comment type="function">
    <text evidence="10">Catalyzes the reduction of fatty acyl-CoA to fatty alcohols.</text>
</comment>
<dbReference type="PANTHER" id="PTHR11011:SF24">
    <property type="entry name" value="FATTY ACYL-COA REDUCTASE"/>
    <property type="match status" value="1"/>
</dbReference>
<keyword evidence="10" id="KW-0560">Oxidoreductase</keyword>
<dbReference type="InterPro" id="IPR026055">
    <property type="entry name" value="FAR"/>
</dbReference>
<dbReference type="GO" id="GO:0005777">
    <property type="term" value="C:peroxisome"/>
    <property type="evidence" value="ECO:0007669"/>
    <property type="project" value="TreeGrafter"/>
</dbReference>
<dbReference type="Gene3D" id="3.40.50.720">
    <property type="entry name" value="NAD(P)-binding Rossmann-like Domain"/>
    <property type="match status" value="1"/>
</dbReference>
<dbReference type="AlphaFoldDB" id="A0A8R2JPG4"/>
<comment type="similarity">
    <text evidence="2 10">Belongs to the fatty acyl-CoA reductase family.</text>
</comment>
<accession>A0A8R2JPG4</accession>
<feature type="domain" description="Thioester reductase (TE)" evidence="12">
    <location>
        <begin position="14"/>
        <end position="292"/>
    </location>
</feature>
<dbReference type="EC" id="1.2.1.84" evidence="10"/>
<organism evidence="13 14">
    <name type="scientific">Acyrthosiphon pisum</name>
    <name type="common">Pea aphid</name>
    <dbReference type="NCBI Taxonomy" id="7029"/>
    <lineage>
        <taxon>Eukaryota</taxon>
        <taxon>Metazoa</taxon>
        <taxon>Ecdysozoa</taxon>
        <taxon>Arthropoda</taxon>
        <taxon>Hexapoda</taxon>
        <taxon>Insecta</taxon>
        <taxon>Pterygota</taxon>
        <taxon>Neoptera</taxon>
        <taxon>Paraneoptera</taxon>
        <taxon>Hemiptera</taxon>
        <taxon>Sternorrhyncha</taxon>
        <taxon>Aphidomorpha</taxon>
        <taxon>Aphidoidea</taxon>
        <taxon>Aphididae</taxon>
        <taxon>Macrosiphini</taxon>
        <taxon>Acyrthosiphon</taxon>
    </lineage>
</organism>
<dbReference type="GO" id="GO:0035336">
    <property type="term" value="P:long-chain fatty-acyl-CoA metabolic process"/>
    <property type="evidence" value="ECO:0007669"/>
    <property type="project" value="TreeGrafter"/>
</dbReference>
<proteinExistence type="inferred from homology"/>
<evidence type="ECO:0000256" key="7">
    <source>
        <dbReference type="ARBA" id="ARBA00023098"/>
    </source>
</evidence>
<evidence type="ECO:0000256" key="1">
    <source>
        <dbReference type="ARBA" id="ARBA00004141"/>
    </source>
</evidence>
<protein>
    <recommendedName>
        <fullName evidence="10">Fatty acyl-CoA reductase</fullName>
        <ecNumber evidence="10">1.2.1.84</ecNumber>
    </recommendedName>
</protein>
<name>A0A8R2JPG4_ACYPI</name>
<dbReference type="GO" id="GO:0102965">
    <property type="term" value="F:alcohol-forming long-chain fatty acyl-CoA reductase activity"/>
    <property type="evidence" value="ECO:0007669"/>
    <property type="project" value="UniProtKB-EC"/>
</dbReference>
<dbReference type="FunFam" id="3.40.50.720:FF:000143">
    <property type="entry name" value="Fatty acyl-CoA reductase"/>
    <property type="match status" value="1"/>
</dbReference>
<dbReference type="Proteomes" id="UP000007819">
    <property type="component" value="Chromosome X"/>
</dbReference>
<keyword evidence="14" id="KW-1185">Reference proteome</keyword>
<dbReference type="GO" id="GO:0016020">
    <property type="term" value="C:membrane"/>
    <property type="evidence" value="ECO:0007669"/>
    <property type="project" value="UniProtKB-SubCell"/>
</dbReference>
<evidence type="ECO:0000256" key="10">
    <source>
        <dbReference type="RuleBase" id="RU363097"/>
    </source>
</evidence>
<dbReference type="InterPro" id="IPR033640">
    <property type="entry name" value="FAR_C"/>
</dbReference>
<sequence length="501" mass="57170">MGIKDFYDGCDIFITGGTGFMGKVLIEKLLRSCPGIKNIYVLMRHRKDKCITDRVKDMLALPLFDKIKTEHPGVAENKIIPLFGNLSEIRLGMSDEDYNMLIRNVSIVFHVAATVRFDEPIRDAIIKNVRGTREVVGLAAQMKNLMVFLHVSTTYCNCNRVYVDEKVYESPISWQDAISIAENLDPKLSETLTKKLLGLFPNTYTFTKLLAEQIISENSARSNHNNNNMPMVIFRPSIVISSIAEPVLGWIDNVNGPIGLMLAYGKGITQVTLAHKDSTPDFMAVDVSIKAMIVAAYHRGIHNSSSDNPLTVYNSSSVKKSITNGQIMQIAVKYFMLHPFDEILWRPRMLITGSKRLFYYLTIIQQLLPAMLLDFVLKIIRQPQTINLVNLQRKIYIATMALSNFTLQTWTFKNTNFLSLLTHIPEDEKDDFDFDFNDVNVEDTFITCLTGAQKYLFNTNPNKIKQARKKMKKLVWIDRIWITLLFVCIAYCLYSIISSRI</sequence>
<dbReference type="InterPro" id="IPR013120">
    <property type="entry name" value="FAR_NAD-bd"/>
</dbReference>
<keyword evidence="5 10" id="KW-0521">NADP</keyword>
<keyword evidence="4 10" id="KW-0812">Transmembrane</keyword>
<dbReference type="OrthoDB" id="429813at2759"/>
<evidence type="ECO:0000256" key="5">
    <source>
        <dbReference type="ARBA" id="ARBA00022857"/>
    </source>
</evidence>
<dbReference type="CDD" id="cd05236">
    <property type="entry name" value="FAR-N_SDR_e"/>
    <property type="match status" value="1"/>
</dbReference>
<keyword evidence="6 10" id="KW-1133">Transmembrane helix</keyword>
<evidence type="ECO:0000313" key="14">
    <source>
        <dbReference type="Proteomes" id="UP000007819"/>
    </source>
</evidence>
<dbReference type="GeneID" id="100167005"/>
<evidence type="ECO:0000256" key="4">
    <source>
        <dbReference type="ARBA" id="ARBA00022692"/>
    </source>
</evidence>
<dbReference type="EnsemblMetazoa" id="XM_029487649.1">
    <property type="protein sequence ID" value="XP_029343509.1"/>
    <property type="gene ID" value="LOC100167005"/>
</dbReference>
<keyword evidence="8 10" id="KW-0472">Membrane</keyword>
<keyword evidence="7 10" id="KW-0443">Lipid metabolism</keyword>
<reference evidence="14" key="1">
    <citation type="submission" date="2010-06" db="EMBL/GenBank/DDBJ databases">
        <authorList>
            <person name="Jiang H."/>
            <person name="Abraham K."/>
            <person name="Ali S."/>
            <person name="Alsbrooks S.L."/>
            <person name="Anim B.N."/>
            <person name="Anosike U.S."/>
            <person name="Attaway T."/>
            <person name="Bandaranaike D.P."/>
            <person name="Battles P.K."/>
            <person name="Bell S.N."/>
            <person name="Bell A.V."/>
            <person name="Beltran B."/>
            <person name="Bickham C."/>
            <person name="Bustamante Y."/>
            <person name="Caleb T."/>
            <person name="Canada A."/>
            <person name="Cardenas V."/>
            <person name="Carter K."/>
            <person name="Chacko J."/>
            <person name="Chandrabose M.N."/>
            <person name="Chavez D."/>
            <person name="Chavez A."/>
            <person name="Chen L."/>
            <person name="Chu H.-S."/>
            <person name="Claassen K.J."/>
            <person name="Cockrell R."/>
            <person name="Collins M."/>
            <person name="Cooper J.A."/>
            <person name="Cree A."/>
            <person name="Curry S.M."/>
            <person name="Da Y."/>
            <person name="Dao M.D."/>
            <person name="Das B."/>
            <person name="Davila M.-L."/>
            <person name="Davy-Carroll L."/>
            <person name="Denson S."/>
            <person name="Dinh H."/>
            <person name="Ebong V.E."/>
            <person name="Edwards J.R."/>
            <person name="Egan A."/>
            <person name="El-Daye J."/>
            <person name="Escobedo L."/>
            <person name="Fernandez S."/>
            <person name="Fernando P.R."/>
            <person name="Flagg N."/>
            <person name="Forbes L.D."/>
            <person name="Fowler R.G."/>
            <person name="Fu Q."/>
            <person name="Gabisi R.A."/>
            <person name="Ganer J."/>
            <person name="Garbino Pronczuk A."/>
            <person name="Garcia R.M."/>
            <person name="Garner T."/>
            <person name="Garrett T.E."/>
            <person name="Gonzalez D.A."/>
            <person name="Hamid H."/>
            <person name="Hawkins E.S."/>
            <person name="Hirani K."/>
            <person name="Hogues M.E."/>
            <person name="Hollins B."/>
            <person name="Hsiao C.-H."/>
            <person name="Jabil R."/>
            <person name="James M.L."/>
            <person name="Jhangiani S.N."/>
            <person name="Johnson B."/>
            <person name="Johnson Q."/>
            <person name="Joshi V."/>
            <person name="Kalu J.B."/>
            <person name="Kam C."/>
            <person name="Kashfia A."/>
            <person name="Keebler J."/>
            <person name="Kisamo H."/>
            <person name="Kovar C.L."/>
            <person name="Lago L.A."/>
            <person name="Lai C.-Y."/>
            <person name="Laidlaw J."/>
            <person name="Lara F."/>
            <person name="Le T.-K."/>
            <person name="Lee S.L."/>
            <person name="Legall F.H."/>
            <person name="Lemon S.J."/>
            <person name="Lewis L.R."/>
            <person name="Li B."/>
            <person name="Liu Y."/>
            <person name="Liu Y.-S."/>
            <person name="Lopez J."/>
            <person name="Lozado R.J."/>
            <person name="Lu J."/>
            <person name="Madu R.C."/>
            <person name="Maheshwari M."/>
            <person name="Maheshwari R."/>
            <person name="Malloy K."/>
            <person name="Martinez E."/>
            <person name="Mathew T."/>
            <person name="Mercado I.C."/>
            <person name="Mercado C."/>
            <person name="Meyer B."/>
            <person name="Montgomery K."/>
            <person name="Morgan M.B."/>
            <person name="Munidasa M."/>
            <person name="Nazareth L.V."/>
            <person name="Nelson J."/>
            <person name="Ng B.M."/>
            <person name="Nguyen N.B."/>
            <person name="Nguyen P.Q."/>
            <person name="Nguyen T."/>
            <person name="Obregon M."/>
            <person name="Okwuonu G.O."/>
            <person name="Onwere C.G."/>
            <person name="Orozco G."/>
            <person name="Parra A."/>
            <person name="Patel S."/>
            <person name="Patil S."/>
            <person name="Perez A."/>
            <person name="Perez Y."/>
            <person name="Pham C."/>
            <person name="Primus E.L."/>
            <person name="Pu L.-L."/>
            <person name="Puazo M."/>
            <person name="Qin X."/>
            <person name="Quiroz J.B."/>
            <person name="Reese J."/>
            <person name="Richards S."/>
            <person name="Rives C.M."/>
            <person name="Robberts R."/>
            <person name="Ruiz S.J."/>
            <person name="Ruiz M.J."/>
            <person name="Santibanez J."/>
            <person name="Schneider B.W."/>
            <person name="Sisson I."/>
            <person name="Smith M."/>
            <person name="Sodergren E."/>
            <person name="Song X.-Z."/>
            <person name="Song B.B."/>
            <person name="Summersgill H."/>
            <person name="Thelus R."/>
            <person name="Thornton R.D."/>
            <person name="Trejos Z.Y."/>
            <person name="Usmani K."/>
            <person name="Vattathil S."/>
            <person name="Villasana D."/>
            <person name="Walker D.L."/>
            <person name="Wang S."/>
            <person name="Wang K."/>
            <person name="White C.S."/>
            <person name="Williams A.C."/>
            <person name="Williamson J."/>
            <person name="Wilson K."/>
            <person name="Woghiren I.O."/>
            <person name="Woodworth J.R."/>
            <person name="Worley K.C."/>
            <person name="Wright R.A."/>
            <person name="Wu W."/>
            <person name="Young L."/>
            <person name="Zhang L."/>
            <person name="Zhang J."/>
            <person name="Zhu Y."/>
            <person name="Muzny D.M."/>
            <person name="Weinstock G."/>
            <person name="Gibbs R.A."/>
        </authorList>
    </citation>
    <scope>NUCLEOTIDE SEQUENCE [LARGE SCALE GENOMIC DNA]</scope>
    <source>
        <strain evidence="14">LSR1</strain>
    </source>
</reference>
<dbReference type="KEGG" id="api:100167005"/>
<keyword evidence="3 10" id="KW-0444">Lipid biosynthesis</keyword>
<dbReference type="SUPFAM" id="SSF51735">
    <property type="entry name" value="NAD(P)-binding Rossmann-fold domains"/>
    <property type="match status" value="1"/>
</dbReference>
<evidence type="ECO:0000256" key="2">
    <source>
        <dbReference type="ARBA" id="ARBA00005928"/>
    </source>
</evidence>
<evidence type="ECO:0000256" key="3">
    <source>
        <dbReference type="ARBA" id="ARBA00022516"/>
    </source>
</evidence>
<comment type="subcellular location">
    <subcellularLocation>
        <location evidence="1">Membrane</location>
        <topology evidence="1">Multi-pass membrane protein</topology>
    </subcellularLocation>
</comment>
<evidence type="ECO:0000256" key="8">
    <source>
        <dbReference type="ARBA" id="ARBA00023136"/>
    </source>
</evidence>
<evidence type="ECO:0000256" key="6">
    <source>
        <dbReference type="ARBA" id="ARBA00022989"/>
    </source>
</evidence>
<evidence type="ECO:0000313" key="13">
    <source>
        <dbReference type="EnsemblMetazoa" id="XP_029343509.1"/>
    </source>
</evidence>
<reference evidence="13" key="2">
    <citation type="submission" date="2022-06" db="UniProtKB">
        <authorList>
            <consortium name="EnsemblMetazoa"/>
        </authorList>
    </citation>
    <scope>IDENTIFICATION</scope>
</reference>
<dbReference type="RefSeq" id="XP_029343509.1">
    <property type="nucleotide sequence ID" value="XM_029487649.1"/>
</dbReference>
<dbReference type="CDD" id="cd09071">
    <property type="entry name" value="FAR_C"/>
    <property type="match status" value="1"/>
</dbReference>
<evidence type="ECO:0000259" key="12">
    <source>
        <dbReference type="Pfam" id="PF07993"/>
    </source>
</evidence>
<comment type="catalytic activity">
    <reaction evidence="9 10">
        <text>a long-chain fatty acyl-CoA + 2 NADPH + 2 H(+) = a long-chain primary fatty alcohol + 2 NADP(+) + CoA</text>
        <dbReference type="Rhea" id="RHEA:52716"/>
        <dbReference type="ChEBI" id="CHEBI:15378"/>
        <dbReference type="ChEBI" id="CHEBI:57287"/>
        <dbReference type="ChEBI" id="CHEBI:57783"/>
        <dbReference type="ChEBI" id="CHEBI:58349"/>
        <dbReference type="ChEBI" id="CHEBI:77396"/>
        <dbReference type="ChEBI" id="CHEBI:83139"/>
        <dbReference type="EC" id="1.2.1.84"/>
    </reaction>
</comment>
<dbReference type="InterPro" id="IPR036291">
    <property type="entry name" value="NAD(P)-bd_dom_sf"/>
</dbReference>
<dbReference type="Pfam" id="PF07993">
    <property type="entry name" value="NAD_binding_4"/>
    <property type="match status" value="1"/>
</dbReference>
<dbReference type="Pfam" id="PF03015">
    <property type="entry name" value="Sterile"/>
    <property type="match status" value="1"/>
</dbReference>
<feature type="transmembrane region" description="Helical" evidence="10">
    <location>
        <begin position="474"/>
        <end position="497"/>
    </location>
</feature>
<feature type="transmembrane region" description="Helical" evidence="10">
    <location>
        <begin position="357"/>
        <end position="377"/>
    </location>
</feature>